<reference evidence="1" key="1">
    <citation type="submission" date="2017-05" db="UniProtKB">
        <authorList>
            <consortium name="EnsemblMetazoa"/>
        </authorList>
    </citation>
    <scope>IDENTIFICATION</scope>
</reference>
<accession>A0A1X7V9A7</accession>
<dbReference type="InParanoid" id="A0A1X7V9A7"/>
<evidence type="ECO:0000313" key="1">
    <source>
        <dbReference type="EnsemblMetazoa" id="Aqu2.1.36359_001"/>
    </source>
</evidence>
<dbReference type="EnsemblMetazoa" id="Aqu2.1.36359_001">
    <property type="protein sequence ID" value="Aqu2.1.36359_001"/>
    <property type="gene ID" value="Aqu2.1.36359"/>
</dbReference>
<dbReference type="AlphaFoldDB" id="A0A1X7V9A7"/>
<sequence length="184" mass="20319">MTKGLATPLHVAVQALPSKKRGRPPILGIKLDGKLRKILSMRKHQAAVSSSIVIGLSQGLLLKHNKSLLSDFGAPITLNKAWAHCIIRCMSFTKSRGNSKSKLAIDNFENVKDQYLTDIRSVVNGRHPKCFYLALGSTAIKIVPLTMWTMERRGTKRVEIAACNNKHQITAVFASSLQEDFLAI</sequence>
<protein>
    <submittedName>
        <fullName evidence="1">Uncharacterized protein</fullName>
    </submittedName>
</protein>
<proteinExistence type="predicted"/>
<name>A0A1X7V9A7_AMPQE</name>
<organism evidence="1">
    <name type="scientific">Amphimedon queenslandica</name>
    <name type="common">Sponge</name>
    <dbReference type="NCBI Taxonomy" id="400682"/>
    <lineage>
        <taxon>Eukaryota</taxon>
        <taxon>Metazoa</taxon>
        <taxon>Porifera</taxon>
        <taxon>Demospongiae</taxon>
        <taxon>Heteroscleromorpha</taxon>
        <taxon>Haplosclerida</taxon>
        <taxon>Niphatidae</taxon>
        <taxon>Amphimedon</taxon>
    </lineage>
</organism>